<dbReference type="InterPro" id="IPR012337">
    <property type="entry name" value="RNaseH-like_sf"/>
</dbReference>
<dbReference type="STRING" id="3775.A0A1Q3CI34"/>
<name>A0A1Q3CI34_CEPFO</name>
<feature type="non-terminal residue" evidence="1">
    <location>
        <position position="254"/>
    </location>
</feature>
<dbReference type="InParanoid" id="A0A1Q3CI34"/>
<keyword evidence="2" id="KW-1185">Reference proteome</keyword>
<dbReference type="AlphaFoldDB" id="A0A1Q3CI34"/>
<dbReference type="OrthoDB" id="2012664at2759"/>
<proteinExistence type="predicted"/>
<protein>
    <submittedName>
        <fullName evidence="1">Uncharacterized protein</fullName>
    </submittedName>
</protein>
<dbReference type="SUPFAM" id="SSF53098">
    <property type="entry name" value="Ribonuclease H-like"/>
    <property type="match status" value="1"/>
</dbReference>
<feature type="non-terminal residue" evidence="1">
    <location>
        <position position="1"/>
    </location>
</feature>
<comment type="caution">
    <text evidence="1">The sequence shown here is derived from an EMBL/GenBank/DDBJ whole genome shotgun (WGS) entry which is preliminary data.</text>
</comment>
<dbReference type="PANTHER" id="PTHR32166:SF74">
    <property type="entry name" value="OS05G0256350 PROTEIN"/>
    <property type="match status" value="1"/>
</dbReference>
<dbReference type="EMBL" id="BDDD01002076">
    <property type="protein sequence ID" value="GAV79934.1"/>
    <property type="molecule type" value="Genomic_DNA"/>
</dbReference>
<dbReference type="Proteomes" id="UP000187406">
    <property type="component" value="Unassembled WGS sequence"/>
</dbReference>
<organism evidence="1 2">
    <name type="scientific">Cephalotus follicularis</name>
    <name type="common">Albany pitcher plant</name>
    <dbReference type="NCBI Taxonomy" id="3775"/>
    <lineage>
        <taxon>Eukaryota</taxon>
        <taxon>Viridiplantae</taxon>
        <taxon>Streptophyta</taxon>
        <taxon>Embryophyta</taxon>
        <taxon>Tracheophyta</taxon>
        <taxon>Spermatophyta</taxon>
        <taxon>Magnoliopsida</taxon>
        <taxon>eudicotyledons</taxon>
        <taxon>Gunneridae</taxon>
        <taxon>Pentapetalae</taxon>
        <taxon>rosids</taxon>
        <taxon>fabids</taxon>
        <taxon>Oxalidales</taxon>
        <taxon>Cephalotaceae</taxon>
        <taxon>Cephalotus</taxon>
    </lineage>
</organism>
<evidence type="ECO:0000313" key="2">
    <source>
        <dbReference type="Proteomes" id="UP000187406"/>
    </source>
</evidence>
<gene>
    <name evidence="1" type="ORF">CFOL_v3_23396</name>
</gene>
<reference evidence="2" key="1">
    <citation type="submission" date="2016-04" db="EMBL/GenBank/DDBJ databases">
        <title>Cephalotus genome sequencing.</title>
        <authorList>
            <person name="Fukushima K."/>
            <person name="Hasebe M."/>
            <person name="Fang X."/>
        </authorList>
    </citation>
    <scope>NUCLEOTIDE SEQUENCE [LARGE SCALE GENOMIC DNA]</scope>
    <source>
        <strain evidence="2">cv. St1</strain>
    </source>
</reference>
<evidence type="ECO:0000313" key="1">
    <source>
        <dbReference type="EMBL" id="GAV79934.1"/>
    </source>
</evidence>
<accession>A0A1Q3CI34</accession>
<sequence length="254" mass="29647">YHRFSVLNLMKRFTEQRNLLRSAKTRFATSFITLSSLHQQRDNLKKVFAPWQLRSSKWEKDQLGKKETQVVLMSSFWNGIVYALKVTDLLFVHFVWLMVRNPAMGYIFEAMDRAKAAIATSFQGKVDKYEEIYEIINIRWACQLHGLLHAAGNFLNPEYYCDDCTIEQQRGDVFHEQCIQRLATNIEKQDKITKELTVYKTDEGLCGMPVAIRHRKTKAPVEWSSYGSSNPNLQQFSIKILSLTCSSSRCERNW</sequence>
<dbReference type="PANTHER" id="PTHR32166">
    <property type="entry name" value="OSJNBA0013A04.12 PROTEIN"/>
    <property type="match status" value="1"/>
</dbReference>